<comment type="caution">
    <text evidence="1">The sequence shown here is derived from an EMBL/GenBank/DDBJ whole genome shotgun (WGS) entry which is preliminary data.</text>
</comment>
<accession>A0ACC1ILQ4</accession>
<gene>
    <name evidence="1" type="primary">KRR1_1</name>
    <name evidence="1" type="ORF">LPJ66_003335</name>
</gene>
<protein>
    <submittedName>
        <fullName evidence="1">Ribosomal RNA assembly protein krr1</fullName>
    </submittedName>
</protein>
<name>A0ACC1ILQ4_9FUNG</name>
<dbReference type="Proteomes" id="UP001150581">
    <property type="component" value="Unassembled WGS sequence"/>
</dbReference>
<organism evidence="1 2">
    <name type="scientific">Kickxella alabastrina</name>
    <dbReference type="NCBI Taxonomy" id="61397"/>
    <lineage>
        <taxon>Eukaryota</taxon>
        <taxon>Fungi</taxon>
        <taxon>Fungi incertae sedis</taxon>
        <taxon>Zoopagomycota</taxon>
        <taxon>Kickxellomycotina</taxon>
        <taxon>Kickxellomycetes</taxon>
        <taxon>Kickxellales</taxon>
        <taxon>Kickxellaceae</taxon>
        <taxon>Kickxella</taxon>
    </lineage>
</organism>
<sequence length="114" mass="12805">PSKMDLQLASGEYFLKPDEKKAREEEKKKLASIENRAKKVAEREKAFVAPKEESEVGNAKPKEKEDEKKKMDALMNKFKSQALGRDEKSKRAADDGDVSAYVIGAKSSKKTKTK</sequence>
<reference evidence="1" key="1">
    <citation type="submission" date="2022-07" db="EMBL/GenBank/DDBJ databases">
        <title>Phylogenomic reconstructions and comparative analyses of Kickxellomycotina fungi.</title>
        <authorList>
            <person name="Reynolds N.K."/>
            <person name="Stajich J.E."/>
            <person name="Barry K."/>
            <person name="Grigoriev I.V."/>
            <person name="Crous P."/>
            <person name="Smith M.E."/>
        </authorList>
    </citation>
    <scope>NUCLEOTIDE SEQUENCE</scope>
    <source>
        <strain evidence="1">Benny 63K</strain>
    </source>
</reference>
<evidence type="ECO:0000313" key="2">
    <source>
        <dbReference type="Proteomes" id="UP001150581"/>
    </source>
</evidence>
<keyword evidence="2" id="KW-1185">Reference proteome</keyword>
<feature type="non-terminal residue" evidence="1">
    <location>
        <position position="1"/>
    </location>
</feature>
<proteinExistence type="predicted"/>
<evidence type="ECO:0000313" key="1">
    <source>
        <dbReference type="EMBL" id="KAJ1897483.1"/>
    </source>
</evidence>
<dbReference type="EMBL" id="JANBPG010000330">
    <property type="protein sequence ID" value="KAJ1897483.1"/>
    <property type="molecule type" value="Genomic_DNA"/>
</dbReference>